<dbReference type="EMBL" id="JARIHO010000037">
    <property type="protein sequence ID" value="KAJ7330538.1"/>
    <property type="molecule type" value="Genomic_DNA"/>
</dbReference>
<evidence type="ECO:0000256" key="1">
    <source>
        <dbReference type="ARBA" id="ARBA00022723"/>
    </source>
</evidence>
<feature type="domain" description="MYND-type" evidence="5">
    <location>
        <begin position="31"/>
        <end position="73"/>
    </location>
</feature>
<dbReference type="Proteomes" id="UP001218218">
    <property type="component" value="Unassembled WGS sequence"/>
</dbReference>
<gene>
    <name evidence="6" type="ORF">DFH08DRAFT_882944</name>
</gene>
<evidence type="ECO:0000259" key="5">
    <source>
        <dbReference type="PROSITE" id="PS50865"/>
    </source>
</evidence>
<dbReference type="GO" id="GO:0008270">
    <property type="term" value="F:zinc ion binding"/>
    <property type="evidence" value="ECO:0007669"/>
    <property type="project" value="UniProtKB-KW"/>
</dbReference>
<proteinExistence type="predicted"/>
<comment type="caution">
    <text evidence="6">The sequence shown here is derived from an EMBL/GenBank/DDBJ whole genome shotgun (WGS) entry which is preliminary data.</text>
</comment>
<evidence type="ECO:0000256" key="2">
    <source>
        <dbReference type="ARBA" id="ARBA00022771"/>
    </source>
</evidence>
<sequence length="294" mass="33758">MPIDPDAPGRKAVFKMITDKLAYSNNTPETCVYYERKRENKEEPLPLCGGCRSVRFCNSEHQKAYWPQHKAFCKATQKQKQLREELEVGASGWLAVYEHRRRILEDWSEVHAYSLAQARAWAFDQSTVPMNCRSQYFEFRVRFRPEGQDNPSTSFSLESAAVLPVRGNPYPQIAIMLPLVESAEAEERARGTKGFLGNFICVYVIDGIPLWVSASYVYEDEIPRGFQRPADRPCHWFAEYCSRLGLVFRLVGPRSDSWKPGIMGKKGNKWVWKEHTLEELAAQGIHLNHGPITV</sequence>
<evidence type="ECO:0000313" key="6">
    <source>
        <dbReference type="EMBL" id="KAJ7330538.1"/>
    </source>
</evidence>
<dbReference type="SUPFAM" id="SSF144232">
    <property type="entry name" value="HIT/MYND zinc finger-like"/>
    <property type="match status" value="1"/>
</dbReference>
<dbReference type="InterPro" id="IPR002893">
    <property type="entry name" value="Znf_MYND"/>
</dbReference>
<evidence type="ECO:0000256" key="4">
    <source>
        <dbReference type="PROSITE-ProRule" id="PRU00134"/>
    </source>
</evidence>
<evidence type="ECO:0000256" key="3">
    <source>
        <dbReference type="ARBA" id="ARBA00022833"/>
    </source>
</evidence>
<name>A0AAD7EJZ5_9AGAR</name>
<protein>
    <recommendedName>
        <fullName evidence="5">MYND-type domain-containing protein</fullName>
    </recommendedName>
</protein>
<keyword evidence="2 4" id="KW-0863">Zinc-finger</keyword>
<accession>A0AAD7EJZ5</accession>
<evidence type="ECO:0000313" key="7">
    <source>
        <dbReference type="Proteomes" id="UP001218218"/>
    </source>
</evidence>
<organism evidence="6 7">
    <name type="scientific">Mycena albidolilacea</name>
    <dbReference type="NCBI Taxonomy" id="1033008"/>
    <lineage>
        <taxon>Eukaryota</taxon>
        <taxon>Fungi</taxon>
        <taxon>Dikarya</taxon>
        <taxon>Basidiomycota</taxon>
        <taxon>Agaricomycotina</taxon>
        <taxon>Agaricomycetes</taxon>
        <taxon>Agaricomycetidae</taxon>
        <taxon>Agaricales</taxon>
        <taxon>Marasmiineae</taxon>
        <taxon>Mycenaceae</taxon>
        <taxon>Mycena</taxon>
    </lineage>
</organism>
<dbReference type="PROSITE" id="PS50865">
    <property type="entry name" value="ZF_MYND_2"/>
    <property type="match status" value="1"/>
</dbReference>
<dbReference type="Pfam" id="PF01753">
    <property type="entry name" value="zf-MYND"/>
    <property type="match status" value="1"/>
</dbReference>
<dbReference type="Gene3D" id="6.10.140.2220">
    <property type="match status" value="1"/>
</dbReference>
<dbReference type="AlphaFoldDB" id="A0AAD7EJZ5"/>
<keyword evidence="1" id="KW-0479">Metal-binding</keyword>
<reference evidence="6" key="1">
    <citation type="submission" date="2023-03" db="EMBL/GenBank/DDBJ databases">
        <title>Massive genome expansion in bonnet fungi (Mycena s.s.) driven by repeated elements and novel gene families across ecological guilds.</title>
        <authorList>
            <consortium name="Lawrence Berkeley National Laboratory"/>
            <person name="Harder C.B."/>
            <person name="Miyauchi S."/>
            <person name="Viragh M."/>
            <person name="Kuo A."/>
            <person name="Thoen E."/>
            <person name="Andreopoulos B."/>
            <person name="Lu D."/>
            <person name="Skrede I."/>
            <person name="Drula E."/>
            <person name="Henrissat B."/>
            <person name="Morin E."/>
            <person name="Kohler A."/>
            <person name="Barry K."/>
            <person name="LaButti K."/>
            <person name="Morin E."/>
            <person name="Salamov A."/>
            <person name="Lipzen A."/>
            <person name="Mereny Z."/>
            <person name="Hegedus B."/>
            <person name="Baldrian P."/>
            <person name="Stursova M."/>
            <person name="Weitz H."/>
            <person name="Taylor A."/>
            <person name="Grigoriev I.V."/>
            <person name="Nagy L.G."/>
            <person name="Martin F."/>
            <person name="Kauserud H."/>
        </authorList>
    </citation>
    <scope>NUCLEOTIDE SEQUENCE</scope>
    <source>
        <strain evidence="6">CBHHK002</strain>
    </source>
</reference>
<keyword evidence="3" id="KW-0862">Zinc</keyword>
<keyword evidence="7" id="KW-1185">Reference proteome</keyword>